<dbReference type="Proteomes" id="UP000070779">
    <property type="component" value="Unassembled WGS sequence"/>
</dbReference>
<dbReference type="AlphaFoldDB" id="A0A139R805"/>
<sequence>MSFKVLHRGYQHIRLSSSFSLTLDIQDYLRSLARDEKGIESIQFYMDQQHFTLRIKEGFSVLDNAEAFLKRIDKGKVSELMTLPIRREESAYSIVSGAAIKRMIFS</sequence>
<evidence type="ECO:0000313" key="1">
    <source>
        <dbReference type="EMBL" id="KXU10795.1"/>
    </source>
</evidence>
<name>A0A139R805_STRMT</name>
<dbReference type="PATRIC" id="fig|28037.238.peg.2194"/>
<keyword evidence="1" id="KW-0449">Lipoprotein</keyword>
<reference evidence="1 2" key="1">
    <citation type="submission" date="2016-01" db="EMBL/GenBank/DDBJ databases">
        <title>Highly variable Streptococcus oralis are common among viridans streptococci isolated from primates.</title>
        <authorList>
            <person name="Denapaite D."/>
            <person name="Rieger M."/>
            <person name="Koendgen S."/>
            <person name="Brueckner R."/>
            <person name="Ochigava I."/>
            <person name="Kappeler P."/>
            <person name="Maetz-Rensing K."/>
            <person name="Leendertz F."/>
            <person name="Hakenbeck R."/>
        </authorList>
    </citation>
    <scope>NUCLEOTIDE SEQUENCE [LARGE SCALE GENOMIC DNA]</scope>
    <source>
        <strain evidence="1 2">DD22</strain>
    </source>
</reference>
<organism evidence="1 2">
    <name type="scientific">Streptococcus mitis</name>
    <dbReference type="NCBI Taxonomy" id="28037"/>
    <lineage>
        <taxon>Bacteria</taxon>
        <taxon>Bacillati</taxon>
        <taxon>Bacillota</taxon>
        <taxon>Bacilli</taxon>
        <taxon>Lactobacillales</taxon>
        <taxon>Streptococcaceae</taxon>
        <taxon>Streptococcus</taxon>
        <taxon>Streptococcus mitis group</taxon>
    </lineage>
</organism>
<comment type="caution">
    <text evidence="1">The sequence shown here is derived from an EMBL/GenBank/DDBJ whole genome shotgun (WGS) entry which is preliminary data.</text>
</comment>
<dbReference type="EMBL" id="LQZD01000437">
    <property type="protein sequence ID" value="KXU10795.1"/>
    <property type="molecule type" value="Genomic_DNA"/>
</dbReference>
<evidence type="ECO:0000313" key="2">
    <source>
        <dbReference type="Proteomes" id="UP000070779"/>
    </source>
</evidence>
<proteinExistence type="predicted"/>
<keyword evidence="1" id="KW-0762">Sugar transport</keyword>
<keyword evidence="1" id="KW-0813">Transport</keyword>
<accession>A0A139R805</accession>
<gene>
    <name evidence="1" type="ORF">SMIDD22_01855</name>
</gene>
<protein>
    <submittedName>
        <fullName evidence="1">Putative sugar transporter sugar binding lipoprotein</fullName>
    </submittedName>
</protein>